<evidence type="ECO:0000313" key="1">
    <source>
        <dbReference type="EMBL" id="KAA0195410.1"/>
    </source>
</evidence>
<proteinExistence type="predicted"/>
<evidence type="ECO:0000313" key="2">
    <source>
        <dbReference type="Proteomes" id="UP000728185"/>
    </source>
</evidence>
<accession>A0A8E0VLJ1</accession>
<keyword evidence="2" id="KW-1185">Reference proteome</keyword>
<reference evidence="1" key="1">
    <citation type="submission" date="2019-05" db="EMBL/GenBank/DDBJ databases">
        <title>Annotation for the trematode Fasciolopsis buski.</title>
        <authorList>
            <person name="Choi Y.-J."/>
        </authorList>
    </citation>
    <scope>NUCLEOTIDE SEQUENCE</scope>
    <source>
        <strain evidence="1">HT</strain>
        <tissue evidence="1">Whole worm</tissue>
    </source>
</reference>
<gene>
    <name evidence="1" type="ORF">FBUS_08108</name>
</gene>
<organism evidence="1 2">
    <name type="scientific">Fasciolopsis buskii</name>
    <dbReference type="NCBI Taxonomy" id="27845"/>
    <lineage>
        <taxon>Eukaryota</taxon>
        <taxon>Metazoa</taxon>
        <taxon>Spiralia</taxon>
        <taxon>Lophotrochozoa</taxon>
        <taxon>Platyhelminthes</taxon>
        <taxon>Trematoda</taxon>
        <taxon>Digenea</taxon>
        <taxon>Plagiorchiida</taxon>
        <taxon>Echinostomata</taxon>
        <taxon>Echinostomatoidea</taxon>
        <taxon>Fasciolidae</taxon>
        <taxon>Fasciolopsis</taxon>
    </lineage>
</organism>
<protein>
    <submittedName>
        <fullName evidence="1">Uncharacterized protein</fullName>
    </submittedName>
</protein>
<comment type="caution">
    <text evidence="1">The sequence shown here is derived from an EMBL/GenBank/DDBJ whole genome shotgun (WGS) entry which is preliminary data.</text>
</comment>
<name>A0A8E0VLJ1_9TREM</name>
<dbReference type="Proteomes" id="UP000728185">
    <property type="component" value="Unassembled WGS sequence"/>
</dbReference>
<feature type="non-terminal residue" evidence="1">
    <location>
        <position position="1"/>
    </location>
</feature>
<dbReference type="EMBL" id="LUCM01003735">
    <property type="protein sequence ID" value="KAA0195410.1"/>
    <property type="molecule type" value="Genomic_DNA"/>
</dbReference>
<dbReference type="AlphaFoldDB" id="A0A8E0VLJ1"/>
<sequence>FCVKRVLSDPHKLQPTEGSWLTGKINESLCRTCLFSTVPTTEELQVTTTAFWLICGPPGFNEAAMEGDFFAYTVKIYDGTSIRPNLYHSPVACSGLERFRVQRLMAPMLAVHIQCYRV</sequence>